<evidence type="ECO:0000259" key="4">
    <source>
        <dbReference type="PROSITE" id="PS50075"/>
    </source>
</evidence>
<dbReference type="Gene3D" id="3.40.50.12780">
    <property type="entry name" value="N-terminal domain of ligase-like"/>
    <property type="match status" value="1"/>
</dbReference>
<evidence type="ECO:0000256" key="3">
    <source>
        <dbReference type="SAM" id="MobiDB-lite"/>
    </source>
</evidence>
<organism evidence="5 6">
    <name type="scientific">Armillaria solidipes</name>
    <dbReference type="NCBI Taxonomy" id="1076256"/>
    <lineage>
        <taxon>Eukaryota</taxon>
        <taxon>Fungi</taxon>
        <taxon>Dikarya</taxon>
        <taxon>Basidiomycota</taxon>
        <taxon>Agaricomycotina</taxon>
        <taxon>Agaricomycetes</taxon>
        <taxon>Agaricomycetidae</taxon>
        <taxon>Agaricales</taxon>
        <taxon>Marasmiineae</taxon>
        <taxon>Physalacriaceae</taxon>
        <taxon>Armillaria</taxon>
    </lineage>
</organism>
<accession>A0A2H3BM47</accession>
<dbReference type="GO" id="GO:0031177">
    <property type="term" value="F:phosphopantetheine binding"/>
    <property type="evidence" value="ECO:0007669"/>
    <property type="project" value="InterPro"/>
</dbReference>
<dbReference type="SUPFAM" id="SSF47336">
    <property type="entry name" value="ACP-like"/>
    <property type="match status" value="1"/>
</dbReference>
<evidence type="ECO:0000313" key="6">
    <source>
        <dbReference type="Proteomes" id="UP000218334"/>
    </source>
</evidence>
<dbReference type="PROSITE" id="PS50075">
    <property type="entry name" value="CARRIER"/>
    <property type="match status" value="1"/>
</dbReference>
<feature type="domain" description="Carrier" evidence="4">
    <location>
        <begin position="583"/>
        <end position="664"/>
    </location>
</feature>
<dbReference type="InterPro" id="IPR036291">
    <property type="entry name" value="NAD(P)-bd_dom_sf"/>
</dbReference>
<evidence type="ECO:0000313" key="5">
    <source>
        <dbReference type="EMBL" id="PBK71955.1"/>
    </source>
</evidence>
<sequence>MSFSTHKVIPPPPHKQAVESATFRPPPIDGSFTLQQMYDWHLQHSPDHRLFVYAREDGSVRTICWPEAVAAIYTGARLMKGLVPFNSDKPPVIAILTMSDTITYFTTMMSILRANYVFFPISPRNSAPAVAHLLHNVGVQHVLVGRDASMQALARDALEILRSRYLPAELPKTSVAPAFEDLFLPEWKKNTSAEDLPLRDVDPDATIMYLHSSGSTAYPKPVPWSGHRLVQMSLAPWFGGRDLCNVLFAVHVMPMYHGLGITQLCWTASSGSVVGAFEPKSPAILPTPDKLFASAKAGSSDLIFCVPSFVEAWSRRPEYVDWLATRSGVLYGGGPLNKAIGDALTSRGIDIFIVYGSTEGGILSPTLPAKSSYDWDYFEFPKFITPEMEPNGNNLYEFVMVKNDFSVPSVINTKINGVDAYATSDLLMPHATKPGLWKIFGRTDDQIMHNTGEKTNPVPLESMLNQDPHVSAAVMFGRGQFQAGVLVEPKPQFAFDPADETKLANFRNQIWPTMKRMNEFAPQHSRLFKEMIIVAKPTKPFTYTAKNSARRQAILTGYSDEILAVYETVEESTQANIPPPSEWDDASTEEFVRTVVLQVLSHSISDNDDFFQHGCDSLQATWIRNTLLRALQDSAEFDIRQTTDNFVYTYPSIAQLAKFLASVAQGKHFAVGSGSPVDAMQAMVDKYSKNFVVTPEKKSDKVTKRVVLITGTTGALGTHILASLVLDENVQHIYAVNRPGDASVDERQQRAFARHGIDVGMEKVTMLEADLSTKSQVLAEVIGSVTHIIHNAWRVDFNLGLSSFEANIRGLRNLVDLALTSRARLVFISSIAVFQSADKDLPLAETHVGAEVAQGIGYGESKWVSEELLRLAPGLRYLVVRVGQLTGGPKGTWNVKEWIPLMIQSSKVLGYLPDDDKIVSWVPVHVAAQAIVDHTDFTGVVMHLVHPKPILWSSLARVISHDLAVKLVPYSHWLQGLENSTLDLTALPAKRILPHYKRNAGALGWKDREAFGLPHLSAGSIPGANFPQLGSEDVKKWLQYWREEKAL</sequence>
<keyword evidence="2" id="KW-0597">Phosphoprotein</keyword>
<dbReference type="EMBL" id="KZ293423">
    <property type="protein sequence ID" value="PBK71955.1"/>
    <property type="molecule type" value="Genomic_DNA"/>
</dbReference>
<name>A0A2H3BM47_9AGAR</name>
<dbReference type="InterPro" id="IPR020806">
    <property type="entry name" value="PKS_PP-bd"/>
</dbReference>
<keyword evidence="6" id="KW-1185">Reference proteome</keyword>
<dbReference type="Gene3D" id="3.40.50.720">
    <property type="entry name" value="NAD(P)-binding Rossmann-like Domain"/>
    <property type="match status" value="1"/>
</dbReference>
<dbReference type="InterPro" id="IPR000873">
    <property type="entry name" value="AMP-dep_synth/lig_dom"/>
</dbReference>
<dbReference type="SUPFAM" id="SSF56801">
    <property type="entry name" value="Acetyl-CoA synthetase-like"/>
    <property type="match status" value="1"/>
</dbReference>
<keyword evidence="1" id="KW-0596">Phosphopantetheine</keyword>
<dbReference type="STRING" id="1076256.A0A2H3BM47"/>
<reference evidence="6" key="1">
    <citation type="journal article" date="2017" name="Nat. Ecol. Evol.">
        <title>Genome expansion and lineage-specific genetic innovations in the forest pathogenic fungi Armillaria.</title>
        <authorList>
            <person name="Sipos G."/>
            <person name="Prasanna A.N."/>
            <person name="Walter M.C."/>
            <person name="O'Connor E."/>
            <person name="Balint B."/>
            <person name="Krizsan K."/>
            <person name="Kiss B."/>
            <person name="Hess J."/>
            <person name="Varga T."/>
            <person name="Slot J."/>
            <person name="Riley R."/>
            <person name="Boka B."/>
            <person name="Rigling D."/>
            <person name="Barry K."/>
            <person name="Lee J."/>
            <person name="Mihaltcheva S."/>
            <person name="LaButti K."/>
            <person name="Lipzen A."/>
            <person name="Waldron R."/>
            <person name="Moloney N.M."/>
            <person name="Sperisen C."/>
            <person name="Kredics L."/>
            <person name="Vagvoelgyi C."/>
            <person name="Patrignani A."/>
            <person name="Fitzpatrick D."/>
            <person name="Nagy I."/>
            <person name="Doyle S."/>
            <person name="Anderson J.B."/>
            <person name="Grigoriev I.V."/>
            <person name="Gueldener U."/>
            <person name="Muensterkoetter M."/>
            <person name="Nagy L.G."/>
        </authorList>
    </citation>
    <scope>NUCLEOTIDE SEQUENCE [LARGE SCALE GENOMIC DNA]</scope>
    <source>
        <strain evidence="6">28-4</strain>
    </source>
</reference>
<dbReference type="SUPFAM" id="SSF51735">
    <property type="entry name" value="NAD(P)-binding Rossmann-fold domains"/>
    <property type="match status" value="1"/>
</dbReference>
<dbReference type="Pfam" id="PF23562">
    <property type="entry name" value="AMP-binding_C_3"/>
    <property type="match status" value="1"/>
</dbReference>
<gene>
    <name evidence="5" type="ORF">ARMSODRAFT_1072685</name>
</gene>
<protein>
    <submittedName>
        <fullName evidence="5">Acetyl-CoA synthetase-like protein</fullName>
    </submittedName>
</protein>
<dbReference type="Pfam" id="PF00501">
    <property type="entry name" value="AMP-binding"/>
    <property type="match status" value="1"/>
</dbReference>
<dbReference type="InterPro" id="IPR051414">
    <property type="entry name" value="Adenylate-forming_Reductase"/>
</dbReference>
<dbReference type="Proteomes" id="UP000218334">
    <property type="component" value="Unassembled WGS sequence"/>
</dbReference>
<dbReference type="InterPro" id="IPR036736">
    <property type="entry name" value="ACP-like_sf"/>
</dbReference>
<feature type="region of interest" description="Disordered" evidence="3">
    <location>
        <begin position="1"/>
        <end position="22"/>
    </location>
</feature>
<dbReference type="PANTHER" id="PTHR43439:SF2">
    <property type="entry name" value="ENZYME, PUTATIVE (JCVI)-RELATED"/>
    <property type="match status" value="1"/>
</dbReference>
<dbReference type="AlphaFoldDB" id="A0A2H3BM47"/>
<evidence type="ECO:0000256" key="2">
    <source>
        <dbReference type="ARBA" id="ARBA00022553"/>
    </source>
</evidence>
<dbReference type="Pfam" id="PF07993">
    <property type="entry name" value="NAD_binding_4"/>
    <property type="match status" value="1"/>
</dbReference>
<evidence type="ECO:0000256" key="1">
    <source>
        <dbReference type="ARBA" id="ARBA00022450"/>
    </source>
</evidence>
<proteinExistence type="predicted"/>
<dbReference type="PANTHER" id="PTHR43439">
    <property type="entry name" value="PHENYLACETATE-COENZYME A LIGASE"/>
    <property type="match status" value="1"/>
</dbReference>
<dbReference type="InterPro" id="IPR042099">
    <property type="entry name" value="ANL_N_sf"/>
</dbReference>
<dbReference type="Gene3D" id="1.10.1200.10">
    <property type="entry name" value="ACP-like"/>
    <property type="match status" value="1"/>
</dbReference>
<dbReference type="InterPro" id="IPR013120">
    <property type="entry name" value="FAR_NAD-bd"/>
</dbReference>
<dbReference type="SMART" id="SM00823">
    <property type="entry name" value="PKS_PP"/>
    <property type="match status" value="1"/>
</dbReference>
<dbReference type="InterPro" id="IPR009081">
    <property type="entry name" value="PP-bd_ACP"/>
</dbReference>